<evidence type="ECO:0000313" key="2">
    <source>
        <dbReference type="Proteomes" id="UP000288805"/>
    </source>
</evidence>
<dbReference type="Proteomes" id="UP000288805">
    <property type="component" value="Unassembled WGS sequence"/>
</dbReference>
<dbReference type="Gene3D" id="1.10.340.70">
    <property type="match status" value="1"/>
</dbReference>
<organism evidence="1 2">
    <name type="scientific">Vitis vinifera</name>
    <name type="common">Grape</name>
    <dbReference type="NCBI Taxonomy" id="29760"/>
    <lineage>
        <taxon>Eukaryota</taxon>
        <taxon>Viridiplantae</taxon>
        <taxon>Streptophyta</taxon>
        <taxon>Embryophyta</taxon>
        <taxon>Tracheophyta</taxon>
        <taxon>Spermatophyta</taxon>
        <taxon>Magnoliopsida</taxon>
        <taxon>eudicotyledons</taxon>
        <taxon>Gunneridae</taxon>
        <taxon>Pentapetalae</taxon>
        <taxon>rosids</taxon>
        <taxon>Vitales</taxon>
        <taxon>Vitaceae</taxon>
        <taxon>Viteae</taxon>
        <taxon>Vitis</taxon>
    </lineage>
</organism>
<dbReference type="AlphaFoldDB" id="A0A438C745"/>
<name>A0A438C745_VITVI</name>
<sequence>MAAKFHSMKDTISQPAKLCWIADSDYPLECFIVDFSLCFPSLHSDLLMAKDYKASKLWFFMFLSFPLLFHGFKELSSISDCFGSANHVVDALSRKVKLASMTSQPQGDIMDLLREGLQHDPVAKSLIALAHEGKTKRFWVKDDLLYTKGRRFYVPKWGNLRRNLIKECHDTKWARHPRQQRTRALLESAYY</sequence>
<gene>
    <name evidence="1" type="ORF">CK203_087633</name>
</gene>
<evidence type="ECO:0000313" key="1">
    <source>
        <dbReference type="EMBL" id="RVW19075.1"/>
    </source>
</evidence>
<dbReference type="EMBL" id="QGNW01002503">
    <property type="protein sequence ID" value="RVW19075.1"/>
    <property type="molecule type" value="Genomic_DNA"/>
</dbReference>
<proteinExistence type="predicted"/>
<accession>A0A438C745</accession>
<protein>
    <submittedName>
        <fullName evidence="1">Uncharacterized protein</fullName>
    </submittedName>
</protein>
<comment type="caution">
    <text evidence="1">The sequence shown here is derived from an EMBL/GenBank/DDBJ whole genome shotgun (WGS) entry which is preliminary data.</text>
</comment>
<reference evidence="1 2" key="1">
    <citation type="journal article" date="2018" name="PLoS Genet.">
        <title>Population sequencing reveals clonal diversity and ancestral inbreeding in the grapevine cultivar Chardonnay.</title>
        <authorList>
            <person name="Roach M.J."/>
            <person name="Johnson D.L."/>
            <person name="Bohlmann J."/>
            <person name="van Vuuren H.J."/>
            <person name="Jones S.J."/>
            <person name="Pretorius I.S."/>
            <person name="Schmidt S.A."/>
            <person name="Borneman A.R."/>
        </authorList>
    </citation>
    <scope>NUCLEOTIDE SEQUENCE [LARGE SCALE GENOMIC DNA]</scope>
    <source>
        <strain evidence="2">cv. Chardonnay</strain>
        <tissue evidence="1">Leaf</tissue>
    </source>
</reference>